<feature type="transmembrane region" description="Helical" evidence="6">
    <location>
        <begin position="101"/>
        <end position="118"/>
    </location>
</feature>
<name>A0A2U2CC80_9RHOB</name>
<dbReference type="OrthoDB" id="9781030at2"/>
<dbReference type="Proteomes" id="UP000244940">
    <property type="component" value="Unassembled WGS sequence"/>
</dbReference>
<evidence type="ECO:0000256" key="4">
    <source>
        <dbReference type="ARBA" id="ARBA00022989"/>
    </source>
</evidence>
<gene>
    <name evidence="7" type="ORF">C4N9_06955</name>
</gene>
<keyword evidence="8" id="KW-1185">Reference proteome</keyword>
<keyword evidence="2" id="KW-1003">Cell membrane</keyword>
<feature type="transmembrane region" description="Helical" evidence="6">
    <location>
        <begin position="184"/>
        <end position="205"/>
    </location>
</feature>
<comment type="subcellular location">
    <subcellularLocation>
        <location evidence="1">Cell membrane</location>
        <topology evidence="1">Multi-pass membrane protein</topology>
    </subcellularLocation>
</comment>
<accession>A0A2U2CC80</accession>
<evidence type="ECO:0000313" key="7">
    <source>
        <dbReference type="EMBL" id="PWE29483.1"/>
    </source>
</evidence>
<dbReference type="PIRSF" id="PIRSF035875">
    <property type="entry name" value="RNase_BN"/>
    <property type="match status" value="1"/>
</dbReference>
<dbReference type="GeneID" id="94364621"/>
<dbReference type="AlphaFoldDB" id="A0A2U2CC80"/>
<reference evidence="7 8" key="1">
    <citation type="submission" date="2018-05" db="EMBL/GenBank/DDBJ databases">
        <title>Pararhodobacter marina sp. nov., isolated from deep-sea water of the Indian Ocean.</title>
        <authorList>
            <person name="Lai Q.Sr."/>
            <person name="Liu X."/>
            <person name="Shao Z."/>
        </authorList>
    </citation>
    <scope>NUCLEOTIDE SEQUENCE [LARGE SCALE GENOMIC DNA]</scope>
    <source>
        <strain evidence="7 8">CIC4N-9</strain>
    </source>
</reference>
<dbReference type="Pfam" id="PF03631">
    <property type="entry name" value="Virul_fac_BrkB"/>
    <property type="match status" value="1"/>
</dbReference>
<dbReference type="InterPro" id="IPR017039">
    <property type="entry name" value="Virul_fac_BrkB"/>
</dbReference>
<evidence type="ECO:0000256" key="1">
    <source>
        <dbReference type="ARBA" id="ARBA00004651"/>
    </source>
</evidence>
<dbReference type="NCBIfam" id="TIGR00765">
    <property type="entry name" value="yihY_not_rbn"/>
    <property type="match status" value="1"/>
</dbReference>
<evidence type="ECO:0000256" key="2">
    <source>
        <dbReference type="ARBA" id="ARBA00022475"/>
    </source>
</evidence>
<sequence length="309" mass="33554">MRVGLAMPPRNSRWRLIRQVIGRMYNEMVTDQIGLLAAGIAFYALLAIFPAMGSVLALLGIFFTPEEITGPVATATAGMPPSAAQLIVDQANSVVAADNSSLGLAAGIGLFVALYSTARGMRHLVQGLNVAFDRVERRNFFMLWTTIVILAVFVISGVLLGMGAIAVIPALLKIVPLDLNLQGWISLARWVVLFTISTIGIAVIYRYGPDRRHHRWHWTLPGAVVACLLWVIASAGFSLYAENFASYQRSFGALTGVIVLLTWLWLSAYVLLLGAELNAALEAVIHARQDDEAKTPPSTATDERLPADR</sequence>
<dbReference type="GO" id="GO:0005886">
    <property type="term" value="C:plasma membrane"/>
    <property type="evidence" value="ECO:0007669"/>
    <property type="project" value="UniProtKB-SubCell"/>
</dbReference>
<organism evidence="7 8">
    <name type="scientific">Pararhodobacter marinus</name>
    <dbReference type="NCBI Taxonomy" id="2184063"/>
    <lineage>
        <taxon>Bacteria</taxon>
        <taxon>Pseudomonadati</taxon>
        <taxon>Pseudomonadota</taxon>
        <taxon>Alphaproteobacteria</taxon>
        <taxon>Rhodobacterales</taxon>
        <taxon>Paracoccaceae</taxon>
        <taxon>Pararhodobacter</taxon>
    </lineage>
</organism>
<keyword evidence="3 6" id="KW-0812">Transmembrane</keyword>
<dbReference type="RefSeq" id="WP_109532597.1">
    <property type="nucleotide sequence ID" value="NZ_QEYD01000004.1"/>
</dbReference>
<evidence type="ECO:0000313" key="8">
    <source>
        <dbReference type="Proteomes" id="UP000244940"/>
    </source>
</evidence>
<feature type="transmembrane region" description="Helical" evidence="6">
    <location>
        <begin position="251"/>
        <end position="272"/>
    </location>
</feature>
<feature type="transmembrane region" description="Helical" evidence="6">
    <location>
        <begin position="139"/>
        <end position="172"/>
    </location>
</feature>
<protein>
    <submittedName>
        <fullName evidence="7">YihY/virulence factor BrkB family protein</fullName>
    </submittedName>
</protein>
<feature type="transmembrane region" description="Helical" evidence="6">
    <location>
        <begin position="33"/>
        <end position="63"/>
    </location>
</feature>
<feature type="transmembrane region" description="Helical" evidence="6">
    <location>
        <begin position="217"/>
        <end position="239"/>
    </location>
</feature>
<keyword evidence="4 6" id="KW-1133">Transmembrane helix</keyword>
<evidence type="ECO:0000256" key="6">
    <source>
        <dbReference type="SAM" id="Phobius"/>
    </source>
</evidence>
<keyword evidence="5 6" id="KW-0472">Membrane</keyword>
<evidence type="ECO:0000256" key="3">
    <source>
        <dbReference type="ARBA" id="ARBA00022692"/>
    </source>
</evidence>
<evidence type="ECO:0000256" key="5">
    <source>
        <dbReference type="ARBA" id="ARBA00023136"/>
    </source>
</evidence>
<comment type="caution">
    <text evidence="7">The sequence shown here is derived from an EMBL/GenBank/DDBJ whole genome shotgun (WGS) entry which is preliminary data.</text>
</comment>
<dbReference type="PANTHER" id="PTHR30213">
    <property type="entry name" value="INNER MEMBRANE PROTEIN YHJD"/>
    <property type="match status" value="1"/>
</dbReference>
<dbReference type="EMBL" id="QEYD01000004">
    <property type="protein sequence ID" value="PWE29483.1"/>
    <property type="molecule type" value="Genomic_DNA"/>
</dbReference>
<proteinExistence type="predicted"/>
<dbReference type="PANTHER" id="PTHR30213:SF0">
    <property type="entry name" value="UPF0761 MEMBRANE PROTEIN YIHY"/>
    <property type="match status" value="1"/>
</dbReference>